<protein>
    <recommendedName>
        <fullName evidence="3">Toxin Fic</fullName>
    </recommendedName>
</protein>
<dbReference type="PANTHER" id="PTHR35810">
    <property type="entry name" value="CYTOPLASMIC PROTEIN-RELATED"/>
    <property type="match status" value="1"/>
</dbReference>
<keyword evidence="2" id="KW-1185">Reference proteome</keyword>
<name>A0A6S4GVK2_9BACT</name>
<sequence>MMNSNNPNSEMVLYVGDDGKPQIQARLQDENMWLTQVQLAQVFQTTRQNIGQHIKNIYEEKALVPSATIKKFFIVQTKGDREVSRNIEHYSLDTLIELGYRVKSNIATNFRIWAICEGEG</sequence>
<reference evidence="1 2" key="1">
    <citation type="journal article" date="2015" name="Proc. Natl. Acad. Sci. U.S.A.">
        <title>Cultivation of a human-associated TM7 phylotype reveals a reduced genome and epibiotic parasitic lifestyle.</title>
        <authorList>
            <person name="He X."/>
            <person name="McLean J.S."/>
            <person name="Edlund A."/>
            <person name="Yooseph S."/>
            <person name="Hall A.P."/>
            <person name="Liu S.Y."/>
            <person name="Dorrestein P.C."/>
            <person name="Esquenazi E."/>
            <person name="Hunter R.C."/>
            <person name="Cheng G."/>
            <person name="Nelson K.E."/>
            <person name="Lux R."/>
            <person name="Shi W."/>
        </authorList>
    </citation>
    <scope>NUCLEOTIDE SEQUENCE [LARGE SCALE GENOMIC DNA]</scope>
    <source>
        <strain evidence="1 2">TM7x</strain>
    </source>
</reference>
<dbReference type="RefSeq" id="WP_052198876.1">
    <property type="nucleotide sequence ID" value="NZ_CP007496.1"/>
</dbReference>
<gene>
    <name evidence="1" type="ORF">TM7x_03580</name>
</gene>
<dbReference type="AlphaFoldDB" id="A0A6S4GVK2"/>
<evidence type="ECO:0000313" key="1">
    <source>
        <dbReference type="EMBL" id="AJA06941.1"/>
    </source>
</evidence>
<organism evidence="1 2">
    <name type="scientific">Candidatus Nanosynbacter lyticus</name>
    <dbReference type="NCBI Taxonomy" id="2093824"/>
    <lineage>
        <taxon>Bacteria</taxon>
        <taxon>Candidatus Saccharimonadota</taxon>
        <taxon>Candidatus Saccharimonadia</taxon>
        <taxon>Candidatus Nanosynbacterales</taxon>
        <taxon>Candidatus Nanosynbacteraceae</taxon>
        <taxon>Candidatus Nanosynbacter</taxon>
    </lineage>
</organism>
<evidence type="ECO:0000313" key="2">
    <source>
        <dbReference type="Proteomes" id="UP000030902"/>
    </source>
</evidence>
<dbReference type="InterPro" id="IPR011204">
    <property type="entry name" value="Virulence_RhuM-like"/>
</dbReference>
<dbReference type="KEGG" id="sox:TM7x_03580"/>
<accession>A0A6S4GVK2</accession>
<evidence type="ECO:0008006" key="3">
    <source>
        <dbReference type="Google" id="ProtNLM"/>
    </source>
</evidence>
<proteinExistence type="predicted"/>
<dbReference type="Pfam" id="PF13310">
    <property type="entry name" value="Virulence_RhuM"/>
    <property type="match status" value="1"/>
</dbReference>
<dbReference type="EMBL" id="CP007496">
    <property type="protein sequence ID" value="AJA06941.1"/>
    <property type="molecule type" value="Genomic_DNA"/>
</dbReference>
<dbReference type="PANTHER" id="PTHR35810:SF1">
    <property type="entry name" value="CYTOPLASMIC PROTEIN"/>
    <property type="match status" value="1"/>
</dbReference>
<dbReference type="Proteomes" id="UP000030902">
    <property type="component" value="Chromosome"/>
</dbReference>